<dbReference type="AlphaFoldDB" id="A0A5N5WIV0"/>
<proteinExistence type="predicted"/>
<organism evidence="2 3">
    <name type="scientific">Aspergillus leporis</name>
    <dbReference type="NCBI Taxonomy" id="41062"/>
    <lineage>
        <taxon>Eukaryota</taxon>
        <taxon>Fungi</taxon>
        <taxon>Dikarya</taxon>
        <taxon>Ascomycota</taxon>
        <taxon>Pezizomycotina</taxon>
        <taxon>Eurotiomycetes</taxon>
        <taxon>Eurotiomycetidae</taxon>
        <taxon>Eurotiales</taxon>
        <taxon>Aspergillaceae</taxon>
        <taxon>Aspergillus</taxon>
        <taxon>Aspergillus subgen. Circumdati</taxon>
    </lineage>
</organism>
<name>A0A5N5WIV0_9EURO</name>
<reference evidence="2 3" key="1">
    <citation type="submission" date="2019-04" db="EMBL/GenBank/DDBJ databases">
        <title>Friends and foes A comparative genomics study of 23 Aspergillus species from section Flavi.</title>
        <authorList>
            <consortium name="DOE Joint Genome Institute"/>
            <person name="Kjaerbolling I."/>
            <person name="Vesth T."/>
            <person name="Frisvad J.C."/>
            <person name="Nybo J.L."/>
            <person name="Theobald S."/>
            <person name="Kildgaard S."/>
            <person name="Isbrandt T."/>
            <person name="Kuo A."/>
            <person name="Sato A."/>
            <person name="Lyhne E.K."/>
            <person name="Kogle M.E."/>
            <person name="Wiebenga A."/>
            <person name="Kun R.S."/>
            <person name="Lubbers R.J."/>
            <person name="Makela M.R."/>
            <person name="Barry K."/>
            <person name="Chovatia M."/>
            <person name="Clum A."/>
            <person name="Daum C."/>
            <person name="Haridas S."/>
            <person name="He G."/>
            <person name="LaButti K."/>
            <person name="Lipzen A."/>
            <person name="Mondo S."/>
            <person name="Riley R."/>
            <person name="Salamov A."/>
            <person name="Simmons B.A."/>
            <person name="Magnuson J.K."/>
            <person name="Henrissat B."/>
            <person name="Mortensen U.H."/>
            <person name="Larsen T.O."/>
            <person name="Devries R.P."/>
            <person name="Grigoriev I.V."/>
            <person name="Machida M."/>
            <person name="Baker S.E."/>
            <person name="Andersen M.R."/>
        </authorList>
    </citation>
    <scope>NUCLEOTIDE SEQUENCE [LARGE SCALE GENOMIC DNA]</scope>
    <source>
        <strain evidence="2 3">CBS 151.66</strain>
    </source>
</reference>
<dbReference type="OrthoDB" id="4145260at2759"/>
<feature type="region of interest" description="Disordered" evidence="1">
    <location>
        <begin position="1"/>
        <end position="22"/>
    </location>
</feature>
<keyword evidence="3" id="KW-1185">Reference proteome</keyword>
<evidence type="ECO:0000256" key="1">
    <source>
        <dbReference type="SAM" id="MobiDB-lite"/>
    </source>
</evidence>
<sequence>MPMAMVLPRRSDPTAGEGSQLAEMERDGLSCALAMLERLIICEMDINMQPKTEYPGLDSVMDFPPVMA</sequence>
<dbReference type="Proteomes" id="UP000326565">
    <property type="component" value="Unassembled WGS sequence"/>
</dbReference>
<accession>A0A5N5WIV0</accession>
<protein>
    <submittedName>
        <fullName evidence="2">Uncharacterized protein</fullName>
    </submittedName>
</protein>
<evidence type="ECO:0000313" key="3">
    <source>
        <dbReference type="Proteomes" id="UP000326565"/>
    </source>
</evidence>
<evidence type="ECO:0000313" key="2">
    <source>
        <dbReference type="EMBL" id="KAB8068501.1"/>
    </source>
</evidence>
<dbReference type="EMBL" id="ML732389">
    <property type="protein sequence ID" value="KAB8068501.1"/>
    <property type="molecule type" value="Genomic_DNA"/>
</dbReference>
<gene>
    <name evidence="2" type="ORF">BDV29DRAFT_162330</name>
</gene>